<accession>A0A0R1W1K8</accession>
<dbReference type="InterPro" id="IPR017853">
    <property type="entry name" value="GH"/>
</dbReference>
<evidence type="ECO:0000313" key="11">
    <source>
        <dbReference type="Proteomes" id="UP000051966"/>
    </source>
</evidence>
<keyword evidence="5 6" id="KW-0326">Glycosidase</keyword>
<dbReference type="EC" id="3.2.1.22" evidence="3 6"/>
<proteinExistence type="inferred from homology"/>
<keyword evidence="4 6" id="KW-0378">Hydrolase</keyword>
<dbReference type="Gene3D" id="2.60.40.1180">
    <property type="entry name" value="Golgi alpha-mannosidase II"/>
    <property type="match status" value="1"/>
</dbReference>
<dbReference type="GO" id="GO:0016052">
    <property type="term" value="P:carbohydrate catabolic process"/>
    <property type="evidence" value="ECO:0007669"/>
    <property type="project" value="InterPro"/>
</dbReference>
<dbReference type="AlphaFoldDB" id="A0A0R1W1K8"/>
<dbReference type="InterPro" id="IPR031704">
    <property type="entry name" value="Glyco_hydro_36_N"/>
</dbReference>
<dbReference type="InterPro" id="IPR013780">
    <property type="entry name" value="Glyco_hydro_b"/>
</dbReference>
<dbReference type="Pfam" id="PF02065">
    <property type="entry name" value="Melibiase"/>
    <property type="match status" value="1"/>
</dbReference>
<gene>
    <name evidence="10" type="ORF">FD41_GL001340</name>
</gene>
<protein>
    <recommendedName>
        <fullName evidence="3 6">Alpha-galactosidase</fullName>
        <ecNumber evidence="3 6">3.2.1.22</ecNumber>
    </recommendedName>
</protein>
<comment type="catalytic activity">
    <reaction evidence="1 6">
        <text>Hydrolysis of terminal, non-reducing alpha-D-galactose residues in alpha-D-galactosides, including galactose oligosaccharides, galactomannans and galactolipids.</text>
        <dbReference type="EC" id="3.2.1.22"/>
    </reaction>
</comment>
<dbReference type="PANTHER" id="PTHR43053">
    <property type="entry name" value="GLYCOSIDASE FAMILY 31"/>
    <property type="match status" value="1"/>
</dbReference>
<evidence type="ECO:0000259" key="8">
    <source>
        <dbReference type="Pfam" id="PF16874"/>
    </source>
</evidence>
<dbReference type="Gene3D" id="2.70.98.60">
    <property type="entry name" value="alpha-galactosidase from lactobacil brevis"/>
    <property type="match status" value="1"/>
</dbReference>
<dbReference type="Gene3D" id="3.20.20.70">
    <property type="entry name" value="Aldolase class I"/>
    <property type="match status" value="1"/>
</dbReference>
<evidence type="ECO:0000256" key="4">
    <source>
        <dbReference type="ARBA" id="ARBA00022801"/>
    </source>
</evidence>
<comment type="caution">
    <text evidence="10">The sequence shown here is derived from an EMBL/GenBank/DDBJ whole genome shotgun (WGS) entry which is preliminary data.</text>
</comment>
<dbReference type="InterPro" id="IPR002252">
    <property type="entry name" value="Glyco_hydro_36"/>
</dbReference>
<dbReference type="Proteomes" id="UP000051966">
    <property type="component" value="Unassembled WGS sequence"/>
</dbReference>
<dbReference type="GO" id="GO:0004557">
    <property type="term" value="F:alpha-galactosidase activity"/>
    <property type="evidence" value="ECO:0007669"/>
    <property type="project" value="UniProtKB-UniRule"/>
</dbReference>
<evidence type="ECO:0000256" key="3">
    <source>
        <dbReference type="ARBA" id="ARBA00012755"/>
    </source>
</evidence>
<evidence type="ECO:0000256" key="2">
    <source>
        <dbReference type="ARBA" id="ARBA00006202"/>
    </source>
</evidence>
<evidence type="ECO:0000256" key="7">
    <source>
        <dbReference type="PIRSR" id="PIRSR005536-1"/>
    </source>
</evidence>
<evidence type="ECO:0000259" key="9">
    <source>
        <dbReference type="Pfam" id="PF16875"/>
    </source>
</evidence>
<dbReference type="PRINTS" id="PR00743">
    <property type="entry name" value="GLHYDRLASE36"/>
</dbReference>
<feature type="domain" description="Glycosyl hydrolase family 36 N-terminal" evidence="9">
    <location>
        <begin position="49"/>
        <end position="303"/>
    </location>
</feature>
<feature type="active site" description="Nucleophile" evidence="7">
    <location>
        <position position="497"/>
    </location>
</feature>
<dbReference type="PIRSF" id="PIRSF005536">
    <property type="entry name" value="Agal"/>
    <property type="match status" value="1"/>
</dbReference>
<dbReference type="InterPro" id="IPR000111">
    <property type="entry name" value="Glyco_hydro_27/36_CS"/>
</dbReference>
<evidence type="ECO:0000256" key="1">
    <source>
        <dbReference type="ARBA" id="ARBA00001255"/>
    </source>
</evidence>
<keyword evidence="11" id="KW-1185">Reference proteome</keyword>
<dbReference type="FunFam" id="3.20.20.70:FF:000118">
    <property type="entry name" value="Alpha-galactosidase"/>
    <property type="match status" value="1"/>
</dbReference>
<dbReference type="InterPro" id="IPR013785">
    <property type="entry name" value="Aldolase_TIM"/>
</dbReference>
<dbReference type="InterPro" id="IPR031705">
    <property type="entry name" value="Glyco_hydro_36_C"/>
</dbReference>
<feature type="domain" description="Glycosyl hydrolase family 36 C-terminal" evidence="8">
    <location>
        <begin position="668"/>
        <end position="744"/>
    </location>
</feature>
<feature type="active site" description="Proton donor" evidence="7">
    <location>
        <position position="567"/>
    </location>
</feature>
<dbReference type="Pfam" id="PF16874">
    <property type="entry name" value="Glyco_hydro_36C"/>
    <property type="match status" value="1"/>
</dbReference>
<name>A0A0R1W1K8_9LACO</name>
<reference evidence="10 11" key="1">
    <citation type="journal article" date="2015" name="Genome Announc.">
        <title>Expanding the biotechnology potential of lactobacilli through comparative genomics of 213 strains and associated genera.</title>
        <authorList>
            <person name="Sun Z."/>
            <person name="Harris H.M."/>
            <person name="McCann A."/>
            <person name="Guo C."/>
            <person name="Argimon S."/>
            <person name="Zhang W."/>
            <person name="Yang X."/>
            <person name="Jeffery I.B."/>
            <person name="Cooney J.C."/>
            <person name="Kagawa T.F."/>
            <person name="Liu W."/>
            <person name="Song Y."/>
            <person name="Salvetti E."/>
            <person name="Wrobel A."/>
            <person name="Rasinkangas P."/>
            <person name="Parkhill J."/>
            <person name="Rea M.C."/>
            <person name="O'Sullivan O."/>
            <person name="Ritari J."/>
            <person name="Douillard F.P."/>
            <person name="Paul Ross R."/>
            <person name="Yang R."/>
            <person name="Briner A.E."/>
            <person name="Felis G.E."/>
            <person name="de Vos W.M."/>
            <person name="Barrangou R."/>
            <person name="Klaenhammer T.R."/>
            <person name="Caufield P.W."/>
            <person name="Cui Y."/>
            <person name="Zhang H."/>
            <person name="O'Toole P.W."/>
        </authorList>
    </citation>
    <scope>NUCLEOTIDE SEQUENCE [LARGE SCALE GENOMIC DNA]</scope>
    <source>
        <strain evidence="10 11">DSM 18382</strain>
    </source>
</reference>
<evidence type="ECO:0000313" key="10">
    <source>
        <dbReference type="EMBL" id="KRM11485.1"/>
    </source>
</evidence>
<dbReference type="PANTHER" id="PTHR43053:SF3">
    <property type="entry name" value="ALPHA-GALACTOSIDASE C-RELATED"/>
    <property type="match status" value="1"/>
</dbReference>
<dbReference type="SUPFAM" id="SSF51445">
    <property type="entry name" value="(Trans)glycosidases"/>
    <property type="match status" value="1"/>
</dbReference>
<comment type="similarity">
    <text evidence="2">Belongs to the glycosyl hydrolase 36 family.</text>
</comment>
<sequence length="749" mass="85449">MEELTMTKANNHSRKVSDPLITFDQENRVFHLHNQYISYLLAIDEGGIMSHLYFGRAVRHYHGQRQSPRLDRGFSGNLPGTTDRTYSLDSLLREYSGQGDGDFRTPALIVRQADGSRSVFLTYQSYQIIAGKPRLKGLPAAYVKDDEEAQTLIITLVDQLTSLEVALTYTIYRDRKVIARSVKIKNAGQTTVHLEKAASLQIDFHNRTLDVISLPGAHVNERHEQREKVGFGSKVFSSSRGTTSHQMNSFIALCEPKTDEFHGEVYGFNFVYSGNHKESVERDQFKQTRLTVGINDDQFDWQLGPDESFQTPEVLLAYSDHGLNDLSQTYHHLLRERVSRGKNQFRQRPIVINNWEATFFDFNELKLKKIVDEAKNVGIEMFVLDDGWFGHRDNDDSSLGDWRVFKKKFPHGLKKFSDYVHQQGMKMGIWFEPEMISYDSDLYRQHPDYMLRVPDREPTPSRDQYVLDMGRQAVRDNLFNQMKQVLKDADIDYVKWDMNRHITDVYSSVLPPQQQGETLHRYVLGLYELLERLTSEFPDILWEGCSGGGGRIDAGMMYYMPQSWTSDNTDAIARLTIQYGTSLAYPISSMTAHVSESPNQQTGRATPLQTRADVAMSGVFGYELDLTKMSAAEKAAIAKQVATYKAIRPIIQFGDFIRLINPSQGNRCAWLFVTADKSEAVVFSFQVLSSAQPAFNVLKLAGLNGNWDYQNIATGKVIGGDELMNTGFYETIDKFDFSSHMYHFKAVSD</sequence>
<dbReference type="PROSITE" id="PS00512">
    <property type="entry name" value="ALPHA_GALACTOSIDASE"/>
    <property type="match status" value="1"/>
</dbReference>
<dbReference type="CDD" id="cd14791">
    <property type="entry name" value="GH36"/>
    <property type="match status" value="1"/>
</dbReference>
<dbReference type="PATRIC" id="fig|1423743.5.peg.1392"/>
<dbReference type="InterPro" id="IPR050985">
    <property type="entry name" value="Alpha-glycosidase_related"/>
</dbReference>
<organism evidence="10 11">
    <name type="scientific">Lentilactobacillus farraginis DSM 18382 = JCM 14108</name>
    <dbReference type="NCBI Taxonomy" id="1423743"/>
    <lineage>
        <taxon>Bacteria</taxon>
        <taxon>Bacillati</taxon>
        <taxon>Bacillota</taxon>
        <taxon>Bacilli</taxon>
        <taxon>Lactobacillales</taxon>
        <taxon>Lactobacillaceae</taxon>
        <taxon>Lentilactobacillus</taxon>
    </lineage>
</organism>
<dbReference type="Pfam" id="PF16875">
    <property type="entry name" value="Glyco_hydro_36N"/>
    <property type="match status" value="1"/>
</dbReference>
<dbReference type="InterPro" id="IPR038417">
    <property type="entry name" value="Alpga-gal_N_sf"/>
</dbReference>
<evidence type="ECO:0000256" key="5">
    <source>
        <dbReference type="ARBA" id="ARBA00023295"/>
    </source>
</evidence>
<dbReference type="EMBL" id="AZFY01000022">
    <property type="protein sequence ID" value="KRM11485.1"/>
    <property type="molecule type" value="Genomic_DNA"/>
</dbReference>
<evidence type="ECO:0000256" key="6">
    <source>
        <dbReference type="PIRNR" id="PIRNR005536"/>
    </source>
</evidence>